<evidence type="ECO:0008006" key="3">
    <source>
        <dbReference type="Google" id="ProtNLM"/>
    </source>
</evidence>
<dbReference type="PANTHER" id="PTHR41317">
    <property type="entry name" value="PD-(D_E)XK NUCLEASE FAMILY TRANSPOSASE"/>
    <property type="match status" value="1"/>
</dbReference>
<reference evidence="1 2" key="1">
    <citation type="submission" date="2015-06" db="EMBL/GenBank/DDBJ databases">
        <title>Draft Genome Sequence of Parabacteroides goldsteinii with Putative Novel Metallo-Beta-Lactamases Isolated from a Blood Culture from a Human Patient.</title>
        <authorList>
            <person name="Krogh T.J."/>
            <person name="Agergaard C.N."/>
            <person name="Moller-Jensen J."/>
            <person name="Justesen U.S."/>
        </authorList>
    </citation>
    <scope>NUCLEOTIDE SEQUENCE [LARGE SCALE GENOMIC DNA]</scope>
    <source>
        <strain evidence="1 2">910340</strain>
    </source>
</reference>
<evidence type="ECO:0000313" key="2">
    <source>
        <dbReference type="Proteomes" id="UP000036166"/>
    </source>
</evidence>
<dbReference type="Pfam" id="PF12784">
    <property type="entry name" value="PDDEXK_2"/>
    <property type="match status" value="1"/>
</dbReference>
<dbReference type="PATRIC" id="fig|328812.4.peg.1478"/>
<dbReference type="RefSeq" id="WP_048314844.1">
    <property type="nucleotide sequence ID" value="NZ_LFJV01000016.1"/>
</dbReference>
<dbReference type="NCBIfam" id="TIGR01784">
    <property type="entry name" value="T_den_put_tspse"/>
    <property type="match status" value="1"/>
</dbReference>
<dbReference type="PANTHER" id="PTHR41317:SF1">
    <property type="entry name" value="PD-(D_E)XK NUCLEASE FAMILY TRANSPOSASE"/>
    <property type="match status" value="1"/>
</dbReference>
<name>A0A0J6CMW1_9BACT</name>
<accession>A0A0J6CMW1</accession>
<dbReference type="InterPro" id="IPR010106">
    <property type="entry name" value="RpnA"/>
</dbReference>
<comment type="caution">
    <text evidence="1">The sequence shown here is derived from an EMBL/GenBank/DDBJ whole genome shotgun (WGS) entry which is preliminary data.</text>
</comment>
<organism evidence="1 2">
    <name type="scientific">Parabacteroides goldsteinii</name>
    <dbReference type="NCBI Taxonomy" id="328812"/>
    <lineage>
        <taxon>Bacteria</taxon>
        <taxon>Pseudomonadati</taxon>
        <taxon>Bacteroidota</taxon>
        <taxon>Bacteroidia</taxon>
        <taxon>Bacteroidales</taxon>
        <taxon>Tannerellaceae</taxon>
        <taxon>Parabacteroides</taxon>
    </lineage>
</organism>
<sequence>MEEELIPLKEKFINPFSDVGFKMVFGSEVSKELIIKFLNSLLNEGITDITFRNVEALGMGRNDRKAVFDIFCETDKHEMIIVEMQKSSQKYFSDRVLYYASFAIQQQATYAKEQLERALEQEAKNGCKAETKLLRWNYAVNRVYVVCVLNYIMDRKHPDKYRWDVVRMDRELKEPFSETLTEVYLEMPKFKLLLSECDTLYKKFLYVLNNIEIMARLPKELNEQIFQKLKSIVEIERMTPDERLEYELSLSTERDLYACMETKYEEGMEKGMEKGKFEGIKEGMKEGIREVALRLKQLGMDMQSIMQATGLTESEIQAL</sequence>
<dbReference type="AlphaFoldDB" id="A0A0J6CMW1"/>
<dbReference type="EMBL" id="LFJV01000016">
    <property type="protein sequence ID" value="KMM34555.1"/>
    <property type="molecule type" value="Genomic_DNA"/>
</dbReference>
<gene>
    <name evidence="1" type="ORF">ACM15_06540</name>
</gene>
<protein>
    <recommendedName>
        <fullName evidence="3">Rpn family recombination-promoting nuclease/putative transposase</fullName>
    </recommendedName>
</protein>
<dbReference type="Proteomes" id="UP000036166">
    <property type="component" value="Unassembled WGS sequence"/>
</dbReference>
<evidence type="ECO:0000313" key="1">
    <source>
        <dbReference type="EMBL" id="KMM34555.1"/>
    </source>
</evidence>
<proteinExistence type="predicted"/>